<feature type="DNA-binding region" description="H-T-H motif" evidence="2">
    <location>
        <begin position="35"/>
        <end position="54"/>
    </location>
</feature>
<dbReference type="PRINTS" id="PR00455">
    <property type="entry name" value="HTHTETR"/>
</dbReference>
<dbReference type="SUPFAM" id="SSF48498">
    <property type="entry name" value="Tetracyclin repressor-like, C-terminal domain"/>
    <property type="match status" value="1"/>
</dbReference>
<dbReference type="SUPFAM" id="SSF46689">
    <property type="entry name" value="Homeodomain-like"/>
    <property type="match status" value="1"/>
</dbReference>
<dbReference type="OrthoDB" id="9809772at2"/>
<keyword evidence="5" id="KW-1185">Reference proteome</keyword>
<evidence type="ECO:0000256" key="2">
    <source>
        <dbReference type="PROSITE-ProRule" id="PRU00335"/>
    </source>
</evidence>
<dbReference type="InterPro" id="IPR050109">
    <property type="entry name" value="HTH-type_TetR-like_transc_reg"/>
</dbReference>
<name>A0A4V6T670_9HYPH</name>
<dbReference type="InterPro" id="IPR041479">
    <property type="entry name" value="TetR_CgmR_C"/>
</dbReference>
<dbReference type="Gene3D" id="1.10.357.10">
    <property type="entry name" value="Tetracycline Repressor, domain 2"/>
    <property type="match status" value="1"/>
</dbReference>
<organism evidence="4 5">
    <name type="scientific">Peteryoungia ipomoeae</name>
    <dbReference type="NCBI Taxonomy" id="1210932"/>
    <lineage>
        <taxon>Bacteria</taxon>
        <taxon>Pseudomonadati</taxon>
        <taxon>Pseudomonadota</taxon>
        <taxon>Alphaproteobacteria</taxon>
        <taxon>Hyphomicrobiales</taxon>
        <taxon>Rhizobiaceae</taxon>
        <taxon>Peteryoungia</taxon>
    </lineage>
</organism>
<dbReference type="PANTHER" id="PTHR30055:SF148">
    <property type="entry name" value="TETR-FAMILY TRANSCRIPTIONAL REGULATOR"/>
    <property type="match status" value="1"/>
</dbReference>
<dbReference type="Proteomes" id="UP000308828">
    <property type="component" value="Unassembled WGS sequence"/>
</dbReference>
<dbReference type="InterPro" id="IPR036271">
    <property type="entry name" value="Tet_transcr_reg_TetR-rel_C_sf"/>
</dbReference>
<evidence type="ECO:0000313" key="4">
    <source>
        <dbReference type="EMBL" id="THV22906.1"/>
    </source>
</evidence>
<dbReference type="EMBL" id="STGV01000003">
    <property type="protein sequence ID" value="THV22906.1"/>
    <property type="molecule type" value="Genomic_DNA"/>
</dbReference>
<evidence type="ECO:0000259" key="3">
    <source>
        <dbReference type="PROSITE" id="PS50977"/>
    </source>
</evidence>
<keyword evidence="1 2" id="KW-0238">DNA-binding</keyword>
<accession>A0A4V6T670</accession>
<evidence type="ECO:0000256" key="1">
    <source>
        <dbReference type="ARBA" id="ARBA00023125"/>
    </source>
</evidence>
<dbReference type="Pfam" id="PF00440">
    <property type="entry name" value="TetR_N"/>
    <property type="match status" value="1"/>
</dbReference>
<sequence>MSDAHRRQKNPERVRTQLIEAAISHAHLHGLPAISVEMIASAAGVTRGAIFHHFPNKRALIDAVFAEILTGFAADLAAEMAKDPEPYGRFTRAYLELAIRAYDDVTGGALWKSALLDPALTERWRHWLIDEIEAQPPSEKGLSLEVVRFAAEGLWLGAAMGVAPRDREALRTRLLAMTLERTP</sequence>
<dbReference type="GO" id="GO:0003700">
    <property type="term" value="F:DNA-binding transcription factor activity"/>
    <property type="evidence" value="ECO:0007669"/>
    <property type="project" value="TreeGrafter"/>
</dbReference>
<dbReference type="PROSITE" id="PS50977">
    <property type="entry name" value="HTH_TETR_2"/>
    <property type="match status" value="1"/>
</dbReference>
<dbReference type="Pfam" id="PF17937">
    <property type="entry name" value="TetR_C_28"/>
    <property type="match status" value="1"/>
</dbReference>
<comment type="caution">
    <text evidence="4">The sequence shown here is derived from an EMBL/GenBank/DDBJ whole genome shotgun (WGS) entry which is preliminary data.</text>
</comment>
<dbReference type="AlphaFoldDB" id="A0A4V6T670"/>
<dbReference type="InterPro" id="IPR023772">
    <property type="entry name" value="DNA-bd_HTH_TetR-type_CS"/>
</dbReference>
<evidence type="ECO:0000313" key="5">
    <source>
        <dbReference type="Proteomes" id="UP000308828"/>
    </source>
</evidence>
<dbReference type="PROSITE" id="PS01081">
    <property type="entry name" value="HTH_TETR_1"/>
    <property type="match status" value="1"/>
</dbReference>
<dbReference type="InterPro" id="IPR009057">
    <property type="entry name" value="Homeodomain-like_sf"/>
</dbReference>
<gene>
    <name evidence="4" type="ORF">FAA97_09685</name>
</gene>
<dbReference type="PANTHER" id="PTHR30055">
    <property type="entry name" value="HTH-TYPE TRANSCRIPTIONAL REGULATOR RUTR"/>
    <property type="match status" value="1"/>
</dbReference>
<reference evidence="4 5" key="1">
    <citation type="submission" date="2019-04" db="EMBL/GenBank/DDBJ databases">
        <title>Genome sequence of strain shin9-1.</title>
        <authorList>
            <person name="Gao J."/>
            <person name="Sun J."/>
        </authorList>
    </citation>
    <scope>NUCLEOTIDE SEQUENCE [LARGE SCALE GENOMIC DNA]</scope>
    <source>
        <strain evidence="5">shin9-1</strain>
    </source>
</reference>
<protein>
    <submittedName>
        <fullName evidence="4">TetR family transcriptional regulator</fullName>
    </submittedName>
</protein>
<feature type="domain" description="HTH tetR-type" evidence="3">
    <location>
        <begin position="12"/>
        <end position="72"/>
    </location>
</feature>
<dbReference type="GO" id="GO:0000976">
    <property type="term" value="F:transcription cis-regulatory region binding"/>
    <property type="evidence" value="ECO:0007669"/>
    <property type="project" value="TreeGrafter"/>
</dbReference>
<dbReference type="RefSeq" id="WP_136598349.1">
    <property type="nucleotide sequence ID" value="NZ_STGV01000003.1"/>
</dbReference>
<dbReference type="InterPro" id="IPR001647">
    <property type="entry name" value="HTH_TetR"/>
</dbReference>
<proteinExistence type="predicted"/>